<dbReference type="GO" id="GO:0003700">
    <property type="term" value="F:DNA-binding transcription factor activity"/>
    <property type="evidence" value="ECO:0007669"/>
    <property type="project" value="InterPro"/>
</dbReference>
<reference evidence="6 7" key="1">
    <citation type="submission" date="2018-01" db="EMBL/GenBank/DDBJ databases">
        <title>Draft genome sequence of Nonomuraea sp. KC333.</title>
        <authorList>
            <person name="Sahin N."/>
            <person name="Saygin H."/>
            <person name="Ay H."/>
        </authorList>
    </citation>
    <scope>NUCLEOTIDE SEQUENCE [LARGE SCALE GENOMIC DNA]</scope>
    <source>
        <strain evidence="6 7">KC333</strain>
    </source>
</reference>
<comment type="caution">
    <text evidence="6">The sequence shown here is derived from an EMBL/GenBank/DDBJ whole genome shotgun (WGS) entry which is preliminary data.</text>
</comment>
<keyword evidence="2" id="KW-0805">Transcription regulation</keyword>
<evidence type="ECO:0000256" key="4">
    <source>
        <dbReference type="ARBA" id="ARBA00023163"/>
    </source>
</evidence>
<keyword evidence="1" id="KW-0678">Repressor</keyword>
<dbReference type="Pfam" id="PF13411">
    <property type="entry name" value="MerR_1"/>
    <property type="match status" value="1"/>
</dbReference>
<dbReference type="InterPro" id="IPR047057">
    <property type="entry name" value="MerR_fam"/>
</dbReference>
<dbReference type="SUPFAM" id="SSF46955">
    <property type="entry name" value="Putative DNA-binding domain"/>
    <property type="match status" value="1"/>
</dbReference>
<dbReference type="Proteomes" id="UP000249304">
    <property type="component" value="Unassembled WGS sequence"/>
</dbReference>
<keyword evidence="4" id="KW-0804">Transcription</keyword>
<dbReference type="AlphaFoldDB" id="A0A2W2EK63"/>
<dbReference type="OrthoDB" id="9809391at2"/>
<protein>
    <submittedName>
        <fullName evidence="6">MerR family transcriptional regulator</fullName>
    </submittedName>
</protein>
<dbReference type="PANTHER" id="PTHR30204">
    <property type="entry name" value="REDOX-CYCLING DRUG-SENSING TRANSCRIPTIONAL ACTIVATOR SOXR"/>
    <property type="match status" value="1"/>
</dbReference>
<dbReference type="PROSITE" id="PS50937">
    <property type="entry name" value="HTH_MERR_2"/>
    <property type="match status" value="1"/>
</dbReference>
<accession>A0A2W2EK63</accession>
<keyword evidence="3" id="KW-0238">DNA-binding</keyword>
<dbReference type="PANTHER" id="PTHR30204:SF69">
    <property type="entry name" value="MERR-FAMILY TRANSCRIPTIONAL REGULATOR"/>
    <property type="match status" value="1"/>
</dbReference>
<dbReference type="InterPro" id="IPR009061">
    <property type="entry name" value="DNA-bd_dom_put_sf"/>
</dbReference>
<organism evidence="6 7">
    <name type="scientific">Nonomuraea aridisoli</name>
    <dbReference type="NCBI Taxonomy" id="2070368"/>
    <lineage>
        <taxon>Bacteria</taxon>
        <taxon>Bacillati</taxon>
        <taxon>Actinomycetota</taxon>
        <taxon>Actinomycetes</taxon>
        <taxon>Streptosporangiales</taxon>
        <taxon>Streptosporangiaceae</taxon>
        <taxon>Nonomuraea</taxon>
    </lineage>
</organism>
<dbReference type="InterPro" id="IPR000551">
    <property type="entry name" value="MerR-type_HTH_dom"/>
</dbReference>
<dbReference type="EMBL" id="POUD01000069">
    <property type="protein sequence ID" value="PZG17299.1"/>
    <property type="molecule type" value="Genomic_DNA"/>
</dbReference>
<evidence type="ECO:0000256" key="3">
    <source>
        <dbReference type="ARBA" id="ARBA00023125"/>
    </source>
</evidence>
<feature type="domain" description="HTH merR-type" evidence="5">
    <location>
        <begin position="9"/>
        <end position="78"/>
    </location>
</feature>
<evidence type="ECO:0000313" key="7">
    <source>
        <dbReference type="Proteomes" id="UP000249304"/>
    </source>
</evidence>
<evidence type="ECO:0000259" key="5">
    <source>
        <dbReference type="PROSITE" id="PS50937"/>
    </source>
</evidence>
<dbReference type="InterPro" id="IPR012925">
    <property type="entry name" value="TipAS_dom"/>
</dbReference>
<dbReference type="CDD" id="cd01106">
    <property type="entry name" value="HTH_TipAL-Mta"/>
    <property type="match status" value="1"/>
</dbReference>
<sequence>MHEDGAEQRWSIGEVSRRTGITVRTLYHYDEIGLVRPARRTASGHRRYTASDVRRLYRVRALRGFGLSLEEIATVLARSSDDLATLRDLLAAQLAALEAYAARAARLSEQLRDLVGQLDAAVMPEPDQFLTTLEMISVYETYFTEEQREQLARRRTALGDETVEATKMEWLELVRAFKQHVADGTPVDDPRVRDLTARWETIGVAYASPDPQENDQISAAAAALWRDHQEEISTRISSQLDWLAPDDLPKIMEYVERVRQAR</sequence>
<proteinExistence type="predicted"/>
<evidence type="ECO:0000256" key="2">
    <source>
        <dbReference type="ARBA" id="ARBA00023015"/>
    </source>
</evidence>
<gene>
    <name evidence="6" type="ORF">C1J01_18405</name>
</gene>
<dbReference type="GO" id="GO:0003677">
    <property type="term" value="F:DNA binding"/>
    <property type="evidence" value="ECO:0007669"/>
    <property type="project" value="UniProtKB-KW"/>
</dbReference>
<dbReference type="RefSeq" id="WP_111180210.1">
    <property type="nucleotide sequence ID" value="NZ_POUD01000069.1"/>
</dbReference>
<keyword evidence="7" id="KW-1185">Reference proteome</keyword>
<dbReference type="SMART" id="SM00422">
    <property type="entry name" value="HTH_MERR"/>
    <property type="match status" value="1"/>
</dbReference>
<dbReference type="Gene3D" id="1.10.1660.10">
    <property type="match status" value="1"/>
</dbReference>
<dbReference type="Pfam" id="PF07739">
    <property type="entry name" value="TipAS"/>
    <property type="match status" value="1"/>
</dbReference>
<dbReference type="PRINTS" id="PR00040">
    <property type="entry name" value="HTHMERR"/>
</dbReference>
<evidence type="ECO:0000256" key="1">
    <source>
        <dbReference type="ARBA" id="ARBA00022491"/>
    </source>
</evidence>
<name>A0A2W2EK63_9ACTN</name>
<evidence type="ECO:0000313" key="6">
    <source>
        <dbReference type="EMBL" id="PZG17299.1"/>
    </source>
</evidence>